<dbReference type="Proteomes" id="UP000001646">
    <property type="component" value="Unplaced"/>
</dbReference>
<protein>
    <recommendedName>
        <fullName evidence="1">CRAL-TRIO domain-containing protein</fullName>
    </recommendedName>
</protein>
<reference evidence="2" key="2">
    <citation type="submission" date="2025-08" db="UniProtKB">
        <authorList>
            <consortium name="Ensembl"/>
        </authorList>
    </citation>
    <scope>IDENTIFICATION</scope>
</reference>
<dbReference type="Bgee" id="ENSACAG00000008265">
    <property type="expression patterns" value="Expressed in lung and 5 other cell types or tissues"/>
</dbReference>
<dbReference type="PANTHER" id="PTHR12112">
    <property type="entry name" value="BNIP - RELATED"/>
    <property type="match status" value="1"/>
</dbReference>
<dbReference type="CDD" id="cd00170">
    <property type="entry name" value="SEC14"/>
    <property type="match status" value="1"/>
</dbReference>
<reference evidence="2" key="1">
    <citation type="submission" date="2009-12" db="EMBL/GenBank/DDBJ databases">
        <title>The Genome Sequence of Anolis carolinensis (Green Anole Lizard).</title>
        <authorList>
            <consortium name="The Genome Sequencing Platform"/>
            <person name="Di Palma F."/>
            <person name="Alfoldi J."/>
            <person name="Heiman D."/>
            <person name="Young S."/>
            <person name="Grabherr M."/>
            <person name="Johnson J."/>
            <person name="Lander E.S."/>
            <person name="Lindblad-Toh K."/>
        </authorList>
    </citation>
    <scope>NUCLEOTIDE SEQUENCE [LARGE SCALE GENOMIC DNA]</scope>
    <source>
        <strain evidence="2">JBL SC #1</strain>
    </source>
</reference>
<dbReference type="HOGENOM" id="CLU_1820599_0_0_1"/>
<sequence>MDTRDPDGRAWRIFLTEEQEQRVDLSAVGPYKKVISHAGYDSEGLNAIIMFAVCYLPDSSIPDYPYVMENLFRYIVGTLELMVAQNYVLVCLNGAAPRSRLPSFAWIKQCYQTIDRRLRKNLKALVIVHPAWYVKALVAVFRPFIRWVGFFPLSETGDVIHIYVHTHIYRHIHTYARTYAHTHIYTQHTCIYTHKHI</sequence>
<dbReference type="SUPFAM" id="SSF52087">
    <property type="entry name" value="CRAL/TRIO domain"/>
    <property type="match status" value="1"/>
</dbReference>
<dbReference type="Pfam" id="PF12496">
    <property type="entry name" value="BNIP2"/>
    <property type="match status" value="1"/>
</dbReference>
<keyword evidence="3" id="KW-1185">Reference proteome</keyword>
<dbReference type="InterPro" id="IPR001251">
    <property type="entry name" value="CRAL-TRIO_dom"/>
</dbReference>
<dbReference type="Gene3D" id="3.40.525.10">
    <property type="entry name" value="CRAL-TRIO lipid binding domain"/>
    <property type="match status" value="1"/>
</dbReference>
<dbReference type="InterPro" id="IPR036865">
    <property type="entry name" value="CRAL-TRIO_dom_sf"/>
</dbReference>
<dbReference type="InParanoid" id="H9GDP8"/>
<dbReference type="AlphaFoldDB" id="H9GDP8"/>
<name>H9GDP8_ANOCA</name>
<feature type="domain" description="CRAL-TRIO" evidence="1">
    <location>
        <begin position="47"/>
        <end position="144"/>
    </location>
</feature>
<dbReference type="PANTHER" id="PTHR12112:SF21">
    <property type="entry name" value="BCL-2_ADENOVIRUS E1B 19 KDA-INTERACTING PROTEIN 2-LIKE PROTEIN"/>
    <property type="match status" value="1"/>
</dbReference>
<dbReference type="Ensembl" id="ENSACAT00000008281.4">
    <property type="protein sequence ID" value="ENSACAP00000008109.3"/>
    <property type="gene ID" value="ENSACAG00000008265.4"/>
</dbReference>
<dbReference type="GeneTree" id="ENSGT00940000158531"/>
<dbReference type="InterPro" id="IPR022181">
    <property type="entry name" value="Bcl2-/adenovirus-E1B"/>
</dbReference>
<dbReference type="STRING" id="28377.ENSACAP00000008109"/>
<evidence type="ECO:0000313" key="3">
    <source>
        <dbReference type="Proteomes" id="UP000001646"/>
    </source>
</evidence>
<organism evidence="2 3">
    <name type="scientific">Anolis carolinensis</name>
    <name type="common">Green anole</name>
    <name type="synonym">American chameleon</name>
    <dbReference type="NCBI Taxonomy" id="28377"/>
    <lineage>
        <taxon>Eukaryota</taxon>
        <taxon>Metazoa</taxon>
        <taxon>Chordata</taxon>
        <taxon>Craniata</taxon>
        <taxon>Vertebrata</taxon>
        <taxon>Euteleostomi</taxon>
        <taxon>Lepidosauria</taxon>
        <taxon>Squamata</taxon>
        <taxon>Bifurcata</taxon>
        <taxon>Unidentata</taxon>
        <taxon>Episquamata</taxon>
        <taxon>Toxicofera</taxon>
        <taxon>Iguania</taxon>
        <taxon>Dactyloidae</taxon>
        <taxon>Anolis</taxon>
    </lineage>
</organism>
<evidence type="ECO:0000313" key="2">
    <source>
        <dbReference type="Ensembl" id="ENSACAP00000008109.3"/>
    </source>
</evidence>
<proteinExistence type="predicted"/>
<evidence type="ECO:0000259" key="1">
    <source>
        <dbReference type="Pfam" id="PF13716"/>
    </source>
</evidence>
<dbReference type="eggNOG" id="ENOG502QUPS">
    <property type="taxonomic scope" value="Eukaryota"/>
</dbReference>
<reference evidence="2" key="3">
    <citation type="submission" date="2025-09" db="UniProtKB">
        <authorList>
            <consortium name="Ensembl"/>
        </authorList>
    </citation>
    <scope>IDENTIFICATION</scope>
</reference>
<accession>H9GDP8</accession>
<dbReference type="Pfam" id="PF13716">
    <property type="entry name" value="CRAL_TRIO_2"/>
    <property type="match status" value="1"/>
</dbReference>